<feature type="region of interest" description="Disordered" evidence="1">
    <location>
        <begin position="477"/>
        <end position="508"/>
    </location>
</feature>
<dbReference type="Gene3D" id="2.160.20.20">
    <property type="match status" value="1"/>
</dbReference>
<accession>A0A806K0W6</accession>
<dbReference type="AlphaFoldDB" id="A0A806K0W6"/>
<name>A0A806K0W6_9BACT</name>
<dbReference type="SUPFAM" id="SSF51126">
    <property type="entry name" value="Pectin lyase-like"/>
    <property type="match status" value="1"/>
</dbReference>
<dbReference type="InterPro" id="IPR012332">
    <property type="entry name" value="Autotransporter_pectin_lyase_C"/>
</dbReference>
<organism evidence="2">
    <name type="scientific">uncultured bacterium contig00033</name>
    <dbReference type="NCBI Taxonomy" id="1181522"/>
    <lineage>
        <taxon>Bacteria</taxon>
        <taxon>environmental samples</taxon>
    </lineage>
</organism>
<reference evidence="2" key="1">
    <citation type="submission" date="2012-03" db="EMBL/GenBank/DDBJ databases">
        <title>Functional metagenomics reveals considerable lignocellulase gene clusters in the gut microbiome of a wood-feeding higher termite.</title>
        <authorList>
            <person name="Liu N."/>
        </authorList>
    </citation>
    <scope>NUCLEOTIDE SEQUENCE</scope>
</reference>
<dbReference type="EMBL" id="JQ844220">
    <property type="protein sequence ID" value="AGS53063.1"/>
    <property type="molecule type" value="Genomic_DNA"/>
</dbReference>
<sequence>MTLSLVSGGRDNDLFTIEENVLRAKDVDSLVAGREYIIKVAIINNQGSTSKVLSFRMPSIEEPGTDAPLTISDEPELVQSEEIIVQGSSLAEKLDWLRVFVNSNGNYAIEVGANESVPSHNFMYSGKNNIIITIRGDALNRTVNSNFTVGSGVTLVLGNNIAFRGPAAGNGLISVASGGRLIMNNGSLVAGNAADYQGDGVSINGGAFTMNGGEISGNRGNGVGMNGGTFTMNGGTISGNSSRGVNLSFNTGTITMNGGNISDNKGGGVSVGRGTFIMRGGTIAGNSTASFSRDYPVYGGGVSVINSGTAFTMNGGTISNNTASGGFGGGVYVYNGGIFNMNGGEISGNTAAINNDDRGRGSFGGSGGGLYIVGGGTFRMSNGDISKNNAHAEGGGIYADSIFAMSGGTVSGNTAREYGGGVYVRYGGIFNKTGGTIFGYASDANNGNAVKESSGTVRNFRGHAVYAGSSDNVLKIKETTSGPENNMSFGAQPGQSNYSPAFSGAWDN</sequence>
<protein>
    <submittedName>
        <fullName evidence="2">Uncharacterized protein</fullName>
    </submittedName>
</protein>
<evidence type="ECO:0000313" key="2">
    <source>
        <dbReference type="EMBL" id="AGS53063.1"/>
    </source>
</evidence>
<evidence type="ECO:0000256" key="1">
    <source>
        <dbReference type="SAM" id="MobiDB-lite"/>
    </source>
</evidence>
<dbReference type="InterPro" id="IPR011050">
    <property type="entry name" value="Pectin_lyase_fold/virulence"/>
</dbReference>
<dbReference type="InterPro" id="IPR006626">
    <property type="entry name" value="PbH1"/>
</dbReference>
<feature type="compositionally biased region" description="Polar residues" evidence="1">
    <location>
        <begin position="479"/>
        <end position="500"/>
    </location>
</feature>
<dbReference type="SMART" id="SM00710">
    <property type="entry name" value="PbH1"/>
    <property type="match status" value="5"/>
</dbReference>
<proteinExistence type="predicted"/>